<dbReference type="Pfam" id="PF00296">
    <property type="entry name" value="Bac_luciferase"/>
    <property type="match status" value="1"/>
</dbReference>
<keyword evidence="3 6" id="KW-0560">Oxidoreductase</keyword>
<feature type="domain" description="Luciferase-like" evidence="5">
    <location>
        <begin position="1"/>
        <end position="317"/>
    </location>
</feature>
<dbReference type="Gene3D" id="3.20.20.30">
    <property type="entry name" value="Luciferase-like domain"/>
    <property type="match status" value="1"/>
</dbReference>
<evidence type="ECO:0000256" key="2">
    <source>
        <dbReference type="ARBA" id="ARBA00022630"/>
    </source>
</evidence>
<reference evidence="6 7" key="1">
    <citation type="submission" date="2018-06" db="EMBL/GenBank/DDBJ databases">
        <authorList>
            <consortium name="Pathogen Informatics"/>
            <person name="Doyle S."/>
        </authorList>
    </citation>
    <scope>NUCLEOTIDE SEQUENCE [LARGE SCALE GENOMIC DNA]</scope>
    <source>
        <strain evidence="6 7">NCTC10821</strain>
    </source>
</reference>
<dbReference type="InterPro" id="IPR036661">
    <property type="entry name" value="Luciferase-like_sf"/>
</dbReference>
<accession>A0A378TD31</accession>
<evidence type="ECO:0000256" key="3">
    <source>
        <dbReference type="ARBA" id="ARBA00023002"/>
    </source>
</evidence>
<dbReference type="EMBL" id="UGQT01000001">
    <property type="protein sequence ID" value="STZ58550.1"/>
    <property type="molecule type" value="Genomic_DNA"/>
</dbReference>
<dbReference type="EC" id="1.14.13.107" evidence="6"/>
<dbReference type="Proteomes" id="UP000254978">
    <property type="component" value="Unassembled WGS sequence"/>
</dbReference>
<dbReference type="AlphaFoldDB" id="A0A378TD31"/>
<evidence type="ECO:0000313" key="6">
    <source>
        <dbReference type="EMBL" id="STZ58550.1"/>
    </source>
</evidence>
<keyword evidence="2" id="KW-0285">Flavoprotein</keyword>
<comment type="similarity">
    <text evidence="1">Belongs to the bacterial luciferase oxidoreductase family.</text>
</comment>
<dbReference type="SUPFAM" id="SSF51679">
    <property type="entry name" value="Bacterial luciferase-like"/>
    <property type="match status" value="1"/>
</dbReference>
<evidence type="ECO:0000256" key="1">
    <source>
        <dbReference type="ARBA" id="ARBA00010426"/>
    </source>
</evidence>
<keyword evidence="7" id="KW-1185">Reference proteome</keyword>
<keyword evidence="4 6" id="KW-0503">Monooxygenase</keyword>
<dbReference type="GO" id="GO:0052601">
    <property type="term" value="F:limonene 1,2-monooxygenase [NAD(P)H) activity"/>
    <property type="evidence" value="ECO:0007669"/>
    <property type="project" value="UniProtKB-EC"/>
</dbReference>
<evidence type="ECO:0000256" key="4">
    <source>
        <dbReference type="ARBA" id="ARBA00023033"/>
    </source>
</evidence>
<evidence type="ECO:0000259" key="5">
    <source>
        <dbReference type="Pfam" id="PF00296"/>
    </source>
</evidence>
<name>A0A378TD31_9MYCO</name>
<dbReference type="OrthoDB" id="7903015at2"/>
<dbReference type="PANTHER" id="PTHR30137">
    <property type="entry name" value="LUCIFERASE-LIKE MONOOXYGENASE"/>
    <property type="match status" value="1"/>
</dbReference>
<protein>
    <submittedName>
        <fullName evidence="6">Putative monooxygenase</fullName>
        <ecNumber evidence="6">1.14.13.107</ecNumber>
    </submittedName>
</protein>
<gene>
    <name evidence="6" type="primary">limB_3</name>
    <name evidence="6" type="ORF">NCTC10821_02063</name>
</gene>
<dbReference type="PANTHER" id="PTHR30137:SF16">
    <property type="entry name" value="BLL0895 PROTEIN"/>
    <property type="match status" value="1"/>
</dbReference>
<dbReference type="GO" id="GO:0005829">
    <property type="term" value="C:cytosol"/>
    <property type="evidence" value="ECO:0007669"/>
    <property type="project" value="TreeGrafter"/>
</dbReference>
<evidence type="ECO:0000313" key="7">
    <source>
        <dbReference type="Proteomes" id="UP000254978"/>
    </source>
</evidence>
<sequence>MKFGLFLPPYHPKGTPIRDACDWDLDLIVAGDRVGLAEAWVGEHFTVAWEPVPSPDILLALAIRETENIKLAPGAHLLAYHHPAELAMRIAYLDQLSGGRYMVGIGAGAYPSDAEMMGITDMAVRREMVTESLDIMRRLWTSTEPFTYTGKYWSAALPEYDPLVGGPHLRPFQKPHPPIGMAGFSASSSTLRTAGEIGAFPLSLCYNAEYLAGHWDAFAEGAAKGGHPADRGDWRIAAHVFVAETDKEALAYAVDSPLADVWLNYEVEVSRQWGALGMIGIDEAWSKEEILDFMARERWLVGSPETVAEKVAQLHETTGGFGTMLTIPVGDQNDGGAWRRSVELMGTEVAPRLSALTGSVGAQK</sequence>
<dbReference type="RefSeq" id="WP_115278341.1">
    <property type="nucleotide sequence ID" value="NZ_UGQT01000001.1"/>
</dbReference>
<organism evidence="6 7">
    <name type="scientific">Mycolicibacterium tokaiense</name>
    <dbReference type="NCBI Taxonomy" id="39695"/>
    <lineage>
        <taxon>Bacteria</taxon>
        <taxon>Bacillati</taxon>
        <taxon>Actinomycetota</taxon>
        <taxon>Actinomycetes</taxon>
        <taxon>Mycobacteriales</taxon>
        <taxon>Mycobacteriaceae</taxon>
        <taxon>Mycolicibacterium</taxon>
    </lineage>
</organism>
<dbReference type="InterPro" id="IPR050766">
    <property type="entry name" value="Bact_Lucif_Oxidored"/>
</dbReference>
<dbReference type="InterPro" id="IPR011251">
    <property type="entry name" value="Luciferase-like_dom"/>
</dbReference>
<proteinExistence type="inferred from homology"/>